<protein>
    <submittedName>
        <fullName evidence="3">Nucleotidyltransferase family protein</fullName>
    </submittedName>
</protein>
<dbReference type="EMBL" id="QYUR01000002">
    <property type="protein sequence ID" value="RJG13626.1"/>
    <property type="molecule type" value="Genomic_DNA"/>
</dbReference>
<gene>
    <name evidence="3" type="ORF">D3879_10455</name>
</gene>
<dbReference type="InterPro" id="IPR029044">
    <property type="entry name" value="Nucleotide-diphossugar_trans"/>
</dbReference>
<dbReference type="Gene3D" id="3.90.550.10">
    <property type="entry name" value="Spore Coat Polysaccharide Biosynthesis Protein SpsA, Chain A"/>
    <property type="match status" value="1"/>
</dbReference>
<evidence type="ECO:0000313" key="4">
    <source>
        <dbReference type="Proteomes" id="UP000284021"/>
    </source>
</evidence>
<dbReference type="InterPro" id="IPR025877">
    <property type="entry name" value="MobA-like_NTP_Trfase"/>
</dbReference>
<dbReference type="PANTHER" id="PTHR43777">
    <property type="entry name" value="MOLYBDENUM COFACTOR CYTIDYLYLTRANSFERASE"/>
    <property type="match status" value="1"/>
</dbReference>
<accession>A0A418XMG5</accession>
<evidence type="ECO:0000256" key="1">
    <source>
        <dbReference type="ARBA" id="ARBA00022842"/>
    </source>
</evidence>
<dbReference type="Proteomes" id="UP000284021">
    <property type="component" value="Unassembled WGS sequence"/>
</dbReference>
<keyword evidence="4" id="KW-1185">Reference proteome</keyword>
<dbReference type="PANTHER" id="PTHR43777:SF1">
    <property type="entry name" value="MOLYBDENUM COFACTOR CYTIDYLYLTRANSFERASE"/>
    <property type="match status" value="1"/>
</dbReference>
<feature type="domain" description="MobA-like NTP transferase" evidence="2">
    <location>
        <begin position="6"/>
        <end position="163"/>
    </location>
</feature>
<dbReference type="CDD" id="cd04182">
    <property type="entry name" value="GT_2_like_f"/>
    <property type="match status" value="1"/>
</dbReference>
<dbReference type="RefSeq" id="WP_119954179.1">
    <property type="nucleotide sequence ID" value="NZ_QYUR01000002.1"/>
</dbReference>
<dbReference type="AlphaFoldDB" id="A0A418XMG5"/>
<keyword evidence="3" id="KW-0808">Transferase</keyword>
<organism evidence="3 4">
    <name type="scientific">Pseudomonas cavernicola</name>
    <dbReference type="NCBI Taxonomy" id="2320866"/>
    <lineage>
        <taxon>Bacteria</taxon>
        <taxon>Pseudomonadati</taxon>
        <taxon>Pseudomonadota</taxon>
        <taxon>Gammaproteobacteria</taxon>
        <taxon>Pseudomonadales</taxon>
        <taxon>Pseudomonadaceae</taxon>
        <taxon>Pseudomonas</taxon>
    </lineage>
</organism>
<evidence type="ECO:0000313" key="3">
    <source>
        <dbReference type="EMBL" id="RJG13626.1"/>
    </source>
</evidence>
<dbReference type="Pfam" id="PF12804">
    <property type="entry name" value="NTP_transf_3"/>
    <property type="match status" value="1"/>
</dbReference>
<reference evidence="3 4" key="1">
    <citation type="submission" date="2018-09" db="EMBL/GenBank/DDBJ databases">
        <authorList>
            <person name="Zhu H."/>
        </authorList>
    </citation>
    <scope>NUCLEOTIDE SEQUENCE [LARGE SCALE GENOMIC DNA]</scope>
    <source>
        <strain evidence="3 4">K1S02-6</strain>
    </source>
</reference>
<comment type="caution">
    <text evidence="3">The sequence shown here is derived from an EMBL/GenBank/DDBJ whole genome shotgun (WGS) entry which is preliminary data.</text>
</comment>
<keyword evidence="1" id="KW-0460">Magnesium</keyword>
<dbReference type="GO" id="GO:0016779">
    <property type="term" value="F:nucleotidyltransferase activity"/>
    <property type="evidence" value="ECO:0007669"/>
    <property type="project" value="UniProtKB-ARBA"/>
</dbReference>
<proteinExistence type="predicted"/>
<evidence type="ECO:0000259" key="2">
    <source>
        <dbReference type="Pfam" id="PF12804"/>
    </source>
</evidence>
<dbReference type="SUPFAM" id="SSF53448">
    <property type="entry name" value="Nucleotide-diphospho-sugar transferases"/>
    <property type="match status" value="1"/>
</dbReference>
<dbReference type="OrthoDB" id="5298023at2"/>
<sequence length="191" mass="20595">MPKVIALILAAGRGKRFGSDKRIACLADGRTLLAASFERAQQVFDEVYLLLRPEDDVRALGLPENCRVIHCVEADQGMGHSLAAGIRALSALDAEAIAVLLGDMPWIATDSLQQLCTRVAAESIVYPVHQGLRGHPVLFGRMFWPPLQAVQGDEGARALLQASTEACHGIDLDDPGVLLDVDRPEALLSQH</sequence>
<name>A0A418XMG5_9PSED</name>